<dbReference type="InterPro" id="IPR029002">
    <property type="entry name" value="PLPC/GPLD1"/>
</dbReference>
<sequence>MPGLITNYIFGERCFHSLSPNYLKNVINTHPNAYRIGLQGPNIFFYDMSNHSRRRPNNICNLLHEKHTGSFFGHMIDFMDLQEDESRQTCIAYIAGFLCHYSLDTHTHPYITYRYTKDIQEHPELLKRPFYYQRLETFLDILLLRRINHMSPEQLNLEALVNVSKKERLCIAGCLSYALRHTYRYRISPKTLNRVLMSMRKTCIFLQSNPQMRRRLSSFLEKHLHHSGPAACFIYPEFTGDPKDYLNESKNPWTAGQEGSVSNESFFELLNNANDISHQLLDSLDDYLAWNGSKQNLMHMISSKSYYTGQRTP</sequence>
<dbReference type="EMBL" id="DVLT01000038">
    <property type="protein sequence ID" value="HIU02763.1"/>
    <property type="molecule type" value="Genomic_DNA"/>
</dbReference>
<evidence type="ECO:0000313" key="2">
    <source>
        <dbReference type="EMBL" id="HIU02763.1"/>
    </source>
</evidence>
<reference evidence="2" key="1">
    <citation type="submission" date="2020-10" db="EMBL/GenBank/DDBJ databases">
        <authorList>
            <person name="Gilroy R."/>
        </authorList>
    </citation>
    <scope>NUCLEOTIDE SEQUENCE</scope>
    <source>
        <strain evidence="2">CHK187-14744</strain>
    </source>
</reference>
<dbReference type="Proteomes" id="UP000824164">
    <property type="component" value="Unassembled WGS sequence"/>
</dbReference>
<reference evidence="2" key="2">
    <citation type="journal article" date="2021" name="PeerJ">
        <title>Extensive microbial diversity within the chicken gut microbiome revealed by metagenomics and culture.</title>
        <authorList>
            <person name="Gilroy R."/>
            <person name="Ravi A."/>
            <person name="Getino M."/>
            <person name="Pursley I."/>
            <person name="Horton D.L."/>
            <person name="Alikhan N.F."/>
            <person name="Baker D."/>
            <person name="Gharbi K."/>
            <person name="Hall N."/>
            <person name="Watson M."/>
            <person name="Adriaenssens E.M."/>
            <person name="Foster-Nyarko E."/>
            <person name="Jarju S."/>
            <person name="Secka A."/>
            <person name="Antonio M."/>
            <person name="Oren A."/>
            <person name="Chaudhuri R.R."/>
            <person name="La Ragione R."/>
            <person name="Hildebrand F."/>
            <person name="Pallen M.J."/>
        </authorList>
    </citation>
    <scope>NUCLEOTIDE SEQUENCE</scope>
    <source>
        <strain evidence="2">CHK187-14744</strain>
    </source>
</reference>
<dbReference type="AlphaFoldDB" id="A0A9D1KWU9"/>
<feature type="domain" description="Phospholipase C/D" evidence="1">
    <location>
        <begin position="16"/>
        <end position="156"/>
    </location>
</feature>
<dbReference type="Pfam" id="PF00882">
    <property type="entry name" value="Zn_dep_PLPC"/>
    <property type="match status" value="1"/>
</dbReference>
<evidence type="ECO:0000259" key="1">
    <source>
        <dbReference type="Pfam" id="PF00882"/>
    </source>
</evidence>
<organism evidence="2 3">
    <name type="scientific">Candidatus Onthocola gallistercoris</name>
    <dbReference type="NCBI Taxonomy" id="2840876"/>
    <lineage>
        <taxon>Bacteria</taxon>
        <taxon>Bacillati</taxon>
        <taxon>Bacillota</taxon>
        <taxon>Bacilli</taxon>
        <taxon>Candidatus Onthocola</taxon>
    </lineage>
</organism>
<protein>
    <submittedName>
        <fullName evidence="2">Zinc dependent phospholipase C family protein</fullName>
    </submittedName>
</protein>
<proteinExistence type="predicted"/>
<name>A0A9D1KWU9_9FIRM</name>
<accession>A0A9D1KWU9</accession>
<comment type="caution">
    <text evidence="2">The sequence shown here is derived from an EMBL/GenBank/DDBJ whole genome shotgun (WGS) entry which is preliminary data.</text>
</comment>
<evidence type="ECO:0000313" key="3">
    <source>
        <dbReference type="Proteomes" id="UP000824164"/>
    </source>
</evidence>
<gene>
    <name evidence="2" type="ORF">IAB63_05870</name>
</gene>